<dbReference type="EMBL" id="BAAAVV010000007">
    <property type="protein sequence ID" value="GAA3175694.1"/>
    <property type="molecule type" value="Genomic_DNA"/>
</dbReference>
<sequence>MSSAQPVVDASRSAQGTRIDLDGVSRRYRVGDVTVTALEQVDLHVDEAAFVVILGPSGSGKTTLLNLIGALDVASEGRVRVAGQDITAASSTGRARLRRHTVSFIFQSFNLFPGLTALENVQFGADVAGRADAREVAAETLAQVGLAGRENHFAHQLSGGEQQRVAIARALATGNPVLLADEPTGELDFRTGVAILELLQQQAAAGMTVLVVTHNREIARVADRVIELSSGHIVGDGPPAGGRAPVSELHW</sequence>
<dbReference type="SMART" id="SM00382">
    <property type="entry name" value="AAA"/>
    <property type="match status" value="1"/>
</dbReference>
<keyword evidence="2" id="KW-0547">Nucleotide-binding</keyword>
<keyword evidence="6" id="KW-1185">Reference proteome</keyword>
<gene>
    <name evidence="5" type="ORF">GCM10010531_31690</name>
</gene>
<dbReference type="SUPFAM" id="SSF52540">
    <property type="entry name" value="P-loop containing nucleoside triphosphate hydrolases"/>
    <property type="match status" value="1"/>
</dbReference>
<dbReference type="GO" id="GO:0005524">
    <property type="term" value="F:ATP binding"/>
    <property type="evidence" value="ECO:0007669"/>
    <property type="project" value="UniProtKB-KW"/>
</dbReference>
<reference evidence="6" key="1">
    <citation type="journal article" date="2019" name="Int. J. Syst. Evol. Microbiol.">
        <title>The Global Catalogue of Microorganisms (GCM) 10K type strain sequencing project: providing services to taxonomists for standard genome sequencing and annotation.</title>
        <authorList>
            <consortium name="The Broad Institute Genomics Platform"/>
            <consortium name="The Broad Institute Genome Sequencing Center for Infectious Disease"/>
            <person name="Wu L."/>
            <person name="Ma J."/>
        </authorList>
    </citation>
    <scope>NUCLEOTIDE SEQUENCE [LARGE SCALE GENOMIC DNA]</scope>
    <source>
        <strain evidence="6">JCM 15614</strain>
    </source>
</reference>
<evidence type="ECO:0000256" key="2">
    <source>
        <dbReference type="ARBA" id="ARBA00022741"/>
    </source>
</evidence>
<comment type="caution">
    <text evidence="5">The sequence shown here is derived from an EMBL/GenBank/DDBJ whole genome shotgun (WGS) entry which is preliminary data.</text>
</comment>
<protein>
    <submittedName>
        <fullName evidence="5">ABC transporter ATP-binding protein</fullName>
    </submittedName>
</protein>
<keyword evidence="1" id="KW-0813">Transport</keyword>
<evidence type="ECO:0000256" key="3">
    <source>
        <dbReference type="ARBA" id="ARBA00022840"/>
    </source>
</evidence>
<keyword evidence="3 5" id="KW-0067">ATP-binding</keyword>
<dbReference type="PANTHER" id="PTHR24220">
    <property type="entry name" value="IMPORT ATP-BINDING PROTEIN"/>
    <property type="match status" value="1"/>
</dbReference>
<evidence type="ECO:0000313" key="6">
    <source>
        <dbReference type="Proteomes" id="UP001499924"/>
    </source>
</evidence>
<dbReference type="PANTHER" id="PTHR24220:SF659">
    <property type="entry name" value="TRANSPORTER, PUTATIVE-RELATED"/>
    <property type="match status" value="1"/>
</dbReference>
<dbReference type="Pfam" id="PF00005">
    <property type="entry name" value="ABC_tran"/>
    <property type="match status" value="1"/>
</dbReference>
<dbReference type="Gene3D" id="3.40.50.300">
    <property type="entry name" value="P-loop containing nucleotide triphosphate hydrolases"/>
    <property type="match status" value="1"/>
</dbReference>
<name>A0ABP6PDA7_9ACTN</name>
<dbReference type="InterPro" id="IPR027417">
    <property type="entry name" value="P-loop_NTPase"/>
</dbReference>
<evidence type="ECO:0000259" key="4">
    <source>
        <dbReference type="PROSITE" id="PS50893"/>
    </source>
</evidence>
<evidence type="ECO:0000313" key="5">
    <source>
        <dbReference type="EMBL" id="GAA3175694.1"/>
    </source>
</evidence>
<accession>A0ABP6PDA7</accession>
<dbReference type="InterPro" id="IPR003593">
    <property type="entry name" value="AAA+_ATPase"/>
</dbReference>
<dbReference type="PROSITE" id="PS50893">
    <property type="entry name" value="ABC_TRANSPORTER_2"/>
    <property type="match status" value="1"/>
</dbReference>
<dbReference type="RefSeq" id="WP_344689928.1">
    <property type="nucleotide sequence ID" value="NZ_BAAAVV010000007.1"/>
</dbReference>
<dbReference type="CDD" id="cd03255">
    <property type="entry name" value="ABC_MJ0796_LolCDE_FtsE"/>
    <property type="match status" value="1"/>
</dbReference>
<dbReference type="InterPro" id="IPR015854">
    <property type="entry name" value="ABC_transpr_LolD-like"/>
</dbReference>
<proteinExistence type="predicted"/>
<dbReference type="InterPro" id="IPR017911">
    <property type="entry name" value="MacB-like_ATP-bd"/>
</dbReference>
<dbReference type="InterPro" id="IPR003439">
    <property type="entry name" value="ABC_transporter-like_ATP-bd"/>
</dbReference>
<dbReference type="Proteomes" id="UP001499924">
    <property type="component" value="Unassembled WGS sequence"/>
</dbReference>
<feature type="domain" description="ABC transporter" evidence="4">
    <location>
        <begin position="19"/>
        <end position="249"/>
    </location>
</feature>
<dbReference type="InterPro" id="IPR017871">
    <property type="entry name" value="ABC_transporter-like_CS"/>
</dbReference>
<organism evidence="5 6">
    <name type="scientific">Blastococcus jejuensis</name>
    <dbReference type="NCBI Taxonomy" id="351224"/>
    <lineage>
        <taxon>Bacteria</taxon>
        <taxon>Bacillati</taxon>
        <taxon>Actinomycetota</taxon>
        <taxon>Actinomycetes</taxon>
        <taxon>Geodermatophilales</taxon>
        <taxon>Geodermatophilaceae</taxon>
        <taxon>Blastococcus</taxon>
    </lineage>
</organism>
<evidence type="ECO:0000256" key="1">
    <source>
        <dbReference type="ARBA" id="ARBA00022448"/>
    </source>
</evidence>
<dbReference type="PROSITE" id="PS00211">
    <property type="entry name" value="ABC_TRANSPORTER_1"/>
    <property type="match status" value="1"/>
</dbReference>